<dbReference type="GO" id="GO:0008146">
    <property type="term" value="F:sulfotransferase activity"/>
    <property type="evidence" value="ECO:0007669"/>
    <property type="project" value="InterPro"/>
</dbReference>
<protein>
    <recommendedName>
        <fullName evidence="3">Sulfotransferase domain-containing protein</fullName>
    </recommendedName>
</protein>
<keyword evidence="5" id="KW-1185">Reference proteome</keyword>
<comment type="similarity">
    <text evidence="1">Belongs to the sulfotransferase 1 family.</text>
</comment>
<accession>A0AAN8ZT29</accession>
<reference evidence="4 5" key="1">
    <citation type="submission" date="2023-11" db="EMBL/GenBank/DDBJ databases">
        <title>Halocaridina rubra genome assembly.</title>
        <authorList>
            <person name="Smith C."/>
        </authorList>
    </citation>
    <scope>NUCLEOTIDE SEQUENCE [LARGE SCALE GENOMIC DNA]</scope>
    <source>
        <strain evidence="4">EP-1</strain>
        <tissue evidence="4">Whole</tissue>
    </source>
</reference>
<proteinExistence type="inferred from homology"/>
<feature type="domain" description="Sulfotransferase" evidence="3">
    <location>
        <begin position="61"/>
        <end position="320"/>
    </location>
</feature>
<dbReference type="Gene3D" id="3.40.50.300">
    <property type="entry name" value="P-loop containing nucleotide triphosphate hydrolases"/>
    <property type="match status" value="1"/>
</dbReference>
<name>A0AAN8ZT29_HALRR</name>
<comment type="caution">
    <text evidence="4">The sequence shown here is derived from an EMBL/GenBank/DDBJ whole genome shotgun (WGS) entry which is preliminary data.</text>
</comment>
<evidence type="ECO:0000256" key="1">
    <source>
        <dbReference type="ARBA" id="ARBA00005771"/>
    </source>
</evidence>
<sequence>MERKTPPFTFEELPEEETANMKVRRIQDNNKLVRVVPSGFLLPYSFVKFAKHFYNFEFRHDDILVATFPKSGTVWMAEILWALSHFDEIHTMDTTHINLRSYFIDLDFLHPPRSSDKVSLLQTFKEMCPDGKLEDGVMLQMAKTEKKRRIIKTHLQFQSLNPSFLDTCKIVYVARNPKDVCVSLYYFMKNRPDMTVDGNFEDFVESFMDAKMTFSPYWAHLKQAWKLKDHPNFQWIFYEDLKTDTMRELQNLQKFLELDLSYDQLKVVADATSFENMKRRDEKQPLTKMEGSFFRKGTVGDWKSVASPELNARMDKWIQMNNNDGSIIFKYD</sequence>
<gene>
    <name evidence="4" type="ORF">SK128_022300</name>
</gene>
<keyword evidence="2" id="KW-0808">Transferase</keyword>
<dbReference type="InterPro" id="IPR027417">
    <property type="entry name" value="P-loop_NTPase"/>
</dbReference>
<organism evidence="4 5">
    <name type="scientific">Halocaridina rubra</name>
    <name type="common">Hawaiian red shrimp</name>
    <dbReference type="NCBI Taxonomy" id="373956"/>
    <lineage>
        <taxon>Eukaryota</taxon>
        <taxon>Metazoa</taxon>
        <taxon>Ecdysozoa</taxon>
        <taxon>Arthropoda</taxon>
        <taxon>Crustacea</taxon>
        <taxon>Multicrustacea</taxon>
        <taxon>Malacostraca</taxon>
        <taxon>Eumalacostraca</taxon>
        <taxon>Eucarida</taxon>
        <taxon>Decapoda</taxon>
        <taxon>Pleocyemata</taxon>
        <taxon>Caridea</taxon>
        <taxon>Atyoidea</taxon>
        <taxon>Atyidae</taxon>
        <taxon>Halocaridina</taxon>
    </lineage>
</organism>
<dbReference type="Pfam" id="PF00685">
    <property type="entry name" value="Sulfotransfer_1"/>
    <property type="match status" value="1"/>
</dbReference>
<evidence type="ECO:0000259" key="3">
    <source>
        <dbReference type="Pfam" id="PF00685"/>
    </source>
</evidence>
<evidence type="ECO:0000313" key="5">
    <source>
        <dbReference type="Proteomes" id="UP001381693"/>
    </source>
</evidence>
<evidence type="ECO:0000313" key="4">
    <source>
        <dbReference type="EMBL" id="KAK7020154.1"/>
    </source>
</evidence>
<dbReference type="Proteomes" id="UP001381693">
    <property type="component" value="Unassembled WGS sequence"/>
</dbReference>
<evidence type="ECO:0000256" key="2">
    <source>
        <dbReference type="ARBA" id="ARBA00022679"/>
    </source>
</evidence>
<dbReference type="AlphaFoldDB" id="A0AAN8ZT29"/>
<dbReference type="PANTHER" id="PTHR11783">
    <property type="entry name" value="SULFOTRANSFERASE SULT"/>
    <property type="match status" value="1"/>
</dbReference>
<dbReference type="EMBL" id="JAXCGZ010022966">
    <property type="protein sequence ID" value="KAK7020154.1"/>
    <property type="molecule type" value="Genomic_DNA"/>
</dbReference>
<dbReference type="InterPro" id="IPR000863">
    <property type="entry name" value="Sulfotransferase_dom"/>
</dbReference>
<dbReference type="SUPFAM" id="SSF52540">
    <property type="entry name" value="P-loop containing nucleoside triphosphate hydrolases"/>
    <property type="match status" value="1"/>
</dbReference>